<dbReference type="PANTHER" id="PTHR43792:SF1">
    <property type="entry name" value="N-ACETYLTRANSFERASE DOMAIN-CONTAINING PROTEIN"/>
    <property type="match status" value="1"/>
</dbReference>
<comment type="caution">
    <text evidence="3">The sequence shown here is derived from an EMBL/GenBank/DDBJ whole genome shotgun (WGS) entry which is preliminary data.</text>
</comment>
<evidence type="ECO:0000256" key="1">
    <source>
        <dbReference type="SAM" id="MobiDB-lite"/>
    </source>
</evidence>
<feature type="domain" description="N-acetyltransferase" evidence="2">
    <location>
        <begin position="49"/>
        <end position="210"/>
    </location>
</feature>
<dbReference type="InterPro" id="IPR000182">
    <property type="entry name" value="GNAT_dom"/>
</dbReference>
<dbReference type="SUPFAM" id="SSF55729">
    <property type="entry name" value="Acyl-CoA N-acyltransferases (Nat)"/>
    <property type="match status" value="1"/>
</dbReference>
<evidence type="ECO:0000313" key="4">
    <source>
        <dbReference type="Proteomes" id="UP001260072"/>
    </source>
</evidence>
<accession>A0ABU1FM99</accession>
<dbReference type="PANTHER" id="PTHR43792">
    <property type="entry name" value="GNAT FAMILY, PUTATIVE (AFU_ORTHOLOGUE AFUA_3G00765)-RELATED-RELATED"/>
    <property type="match status" value="1"/>
</dbReference>
<keyword evidence="4" id="KW-1185">Reference proteome</keyword>
<dbReference type="CDD" id="cd04301">
    <property type="entry name" value="NAT_SF"/>
    <property type="match status" value="1"/>
</dbReference>
<sequence length="236" mass="26300">MSRTEDGSPKRHAGFGDLVRAALPRRPRFMRGPRIADPLRAPVIRTERLLLRPHRLADAPTWYAWQSDPAVIEHLSWPLRTRAESYLHLMHRTHHTRLEQLNDFLALGVEHDGRLVGDVSLHLRSLEPETRRLEIGWLVGPEWQGRGFASEAAEGMLGLAFDRMHAATVVAIMTMGNEASHLLALRLGFEEAGETDGDRVTVLTAERYRAMRGDRATGEAPTGDAAMGDETIPPAA</sequence>
<dbReference type="PROSITE" id="PS51186">
    <property type="entry name" value="GNAT"/>
    <property type="match status" value="1"/>
</dbReference>
<evidence type="ECO:0000313" key="3">
    <source>
        <dbReference type="EMBL" id="MDR5692894.1"/>
    </source>
</evidence>
<dbReference type="Proteomes" id="UP001260072">
    <property type="component" value="Unassembled WGS sequence"/>
</dbReference>
<dbReference type="EMBL" id="JAVKGS010000003">
    <property type="protein sequence ID" value="MDR5692894.1"/>
    <property type="molecule type" value="Genomic_DNA"/>
</dbReference>
<dbReference type="Pfam" id="PF13302">
    <property type="entry name" value="Acetyltransf_3"/>
    <property type="match status" value="1"/>
</dbReference>
<feature type="region of interest" description="Disordered" evidence="1">
    <location>
        <begin position="213"/>
        <end position="236"/>
    </location>
</feature>
<reference evidence="4" key="1">
    <citation type="submission" date="2023-07" db="EMBL/GenBank/DDBJ databases">
        <title>Description of three actinobacteria isolated from air of manufacturing shop in a pharmaceutical factory.</title>
        <authorList>
            <person name="Zhang D.-F."/>
        </authorList>
    </citation>
    <scope>NUCLEOTIDE SEQUENCE [LARGE SCALE GENOMIC DNA]</scope>
    <source>
        <strain evidence="4">CCTCC AB 2011122</strain>
    </source>
</reference>
<organism evidence="3 4">
    <name type="scientific">Agromyces indicus</name>
    <dbReference type="NCBI Taxonomy" id="758919"/>
    <lineage>
        <taxon>Bacteria</taxon>
        <taxon>Bacillati</taxon>
        <taxon>Actinomycetota</taxon>
        <taxon>Actinomycetes</taxon>
        <taxon>Micrococcales</taxon>
        <taxon>Microbacteriaceae</taxon>
        <taxon>Agromyces</taxon>
    </lineage>
</organism>
<protein>
    <submittedName>
        <fullName evidence="3">GNAT family N-acetyltransferase</fullName>
    </submittedName>
</protein>
<dbReference type="InterPro" id="IPR051531">
    <property type="entry name" value="N-acetyltransferase"/>
</dbReference>
<dbReference type="Gene3D" id="3.40.630.30">
    <property type="match status" value="1"/>
</dbReference>
<proteinExistence type="predicted"/>
<gene>
    <name evidence="3" type="ORF">RH861_12555</name>
</gene>
<name>A0ABU1FM99_9MICO</name>
<dbReference type="InterPro" id="IPR016181">
    <property type="entry name" value="Acyl_CoA_acyltransferase"/>
</dbReference>
<dbReference type="RefSeq" id="WP_310521254.1">
    <property type="nucleotide sequence ID" value="NZ_BAABBS010000001.1"/>
</dbReference>
<evidence type="ECO:0000259" key="2">
    <source>
        <dbReference type="PROSITE" id="PS51186"/>
    </source>
</evidence>